<feature type="transmembrane region" description="Helical" evidence="7">
    <location>
        <begin position="30"/>
        <end position="50"/>
    </location>
</feature>
<reference evidence="10" key="1">
    <citation type="submission" date="2011-01" db="EMBL/GenBank/DDBJ databases">
        <title>Complete sequence of plasmid2 of Acidobacterium sp. MP5ACTX9.</title>
        <authorList>
            <consortium name="US DOE Joint Genome Institute"/>
            <person name="Lucas S."/>
            <person name="Copeland A."/>
            <person name="Lapidus A."/>
            <person name="Cheng J.-F."/>
            <person name="Goodwin L."/>
            <person name="Pitluck S."/>
            <person name="Teshima H."/>
            <person name="Detter J.C."/>
            <person name="Han C."/>
            <person name="Tapia R."/>
            <person name="Land M."/>
            <person name="Hauser L."/>
            <person name="Kyrpides N."/>
            <person name="Ivanova N."/>
            <person name="Ovchinnikova G."/>
            <person name="Pagani I."/>
            <person name="Rawat S.R."/>
            <person name="Mannisto M."/>
            <person name="Haggblom M.M."/>
            <person name="Woyke T."/>
        </authorList>
    </citation>
    <scope>NUCLEOTIDE SEQUENCE [LARGE SCALE GENOMIC DNA]</scope>
    <source>
        <strain evidence="10">MP5ACTX9</strain>
        <plasmid evidence="10">Plasmid pACIX902</plasmid>
    </source>
</reference>
<dbReference type="Proteomes" id="UP000000343">
    <property type="component" value="Plasmid pACIX902"/>
</dbReference>
<keyword evidence="2" id="KW-1003">Cell membrane</keyword>
<comment type="subcellular location">
    <subcellularLocation>
        <location evidence="1">Cell membrane</location>
        <topology evidence="1">Multi-pass membrane protein</topology>
    </subcellularLocation>
</comment>
<dbReference type="AlphaFoldDB" id="E8X732"/>
<evidence type="ECO:0000256" key="1">
    <source>
        <dbReference type="ARBA" id="ARBA00004651"/>
    </source>
</evidence>
<accession>E8X732</accession>
<gene>
    <name evidence="9" type="ordered locus">AciX9_3858</name>
</gene>
<dbReference type="GO" id="GO:0004713">
    <property type="term" value="F:protein tyrosine kinase activity"/>
    <property type="evidence" value="ECO:0007669"/>
    <property type="project" value="TreeGrafter"/>
</dbReference>
<evidence type="ECO:0000259" key="8">
    <source>
        <dbReference type="Pfam" id="PF02706"/>
    </source>
</evidence>
<keyword evidence="3 7" id="KW-0812">Transmembrane</keyword>
<organism evidence="10">
    <name type="scientific">Granulicella tundricola (strain ATCC BAA-1859 / DSM 23138 / MP5ACTX9)</name>
    <dbReference type="NCBI Taxonomy" id="1198114"/>
    <lineage>
        <taxon>Bacteria</taxon>
        <taxon>Pseudomonadati</taxon>
        <taxon>Acidobacteriota</taxon>
        <taxon>Terriglobia</taxon>
        <taxon>Terriglobales</taxon>
        <taxon>Acidobacteriaceae</taxon>
        <taxon>Granulicella</taxon>
    </lineage>
</organism>
<dbReference type="KEGG" id="acm:AciX9_3858"/>
<evidence type="ECO:0000256" key="2">
    <source>
        <dbReference type="ARBA" id="ARBA00022475"/>
    </source>
</evidence>
<evidence type="ECO:0000256" key="7">
    <source>
        <dbReference type="SAM" id="Phobius"/>
    </source>
</evidence>
<evidence type="ECO:0000256" key="4">
    <source>
        <dbReference type="ARBA" id="ARBA00022989"/>
    </source>
</evidence>
<dbReference type="EMBL" id="CP002482">
    <property type="protein sequence ID" value="ADW71141.1"/>
    <property type="molecule type" value="Genomic_DNA"/>
</dbReference>
<geneLocation type="plasmid" evidence="9 10">
    <name>pACIX902</name>
</geneLocation>
<evidence type="ECO:0000256" key="3">
    <source>
        <dbReference type="ARBA" id="ARBA00022692"/>
    </source>
</evidence>
<dbReference type="InterPro" id="IPR003856">
    <property type="entry name" value="LPS_length_determ_N"/>
</dbReference>
<name>E8X732_GRATM</name>
<sequence>MHLKPPTYVDNAAVPEPREVLAVLTQHWKVIAFVTAAFLFFGVAASFLLVRPSYTSIVVFLSPHGSQTLKPIGSGLSAAMLNSPSLNDRIIQKLQLQTAWKLTTFADAREALKSQVQIEVSTYDVVKITVRDHNARLASDIANEYLNGLNALDTRLAESDAADRYGFLDRQAKQENDELRQAEDRLQELQRRSGLIDPSRQTAQAILNISQLHAVIAARAVDLQSMRRYASDTNPGVIQLRATIAQLERQLSDRQNDASPRAVGDIQIPAGNIADLALQHQRALREVTLHSNQSGQVMLQLAQARMNLMRTAPAVLVIDRAIMADYRSGPQRLLLWLASCWAGFFTACLYVFLGKAMALSGYDAASIRRLLRPKAGPGLNTPTA</sequence>
<feature type="coiled-coil region" evidence="6">
    <location>
        <begin position="165"/>
        <end position="192"/>
    </location>
</feature>
<proteinExistence type="predicted"/>
<feature type="domain" description="Polysaccharide chain length determinant N-terminal" evidence="8">
    <location>
        <begin position="19"/>
        <end position="114"/>
    </location>
</feature>
<evidence type="ECO:0000256" key="5">
    <source>
        <dbReference type="ARBA" id="ARBA00023136"/>
    </source>
</evidence>
<keyword evidence="10" id="KW-1185">Reference proteome</keyword>
<feature type="transmembrane region" description="Helical" evidence="7">
    <location>
        <begin position="333"/>
        <end position="353"/>
    </location>
</feature>
<dbReference type="Pfam" id="PF02706">
    <property type="entry name" value="Wzz"/>
    <property type="match status" value="1"/>
</dbReference>
<evidence type="ECO:0000256" key="6">
    <source>
        <dbReference type="SAM" id="Coils"/>
    </source>
</evidence>
<dbReference type="PANTHER" id="PTHR32309:SF13">
    <property type="entry name" value="FERRIC ENTEROBACTIN TRANSPORT PROTEIN FEPE"/>
    <property type="match status" value="1"/>
</dbReference>
<evidence type="ECO:0000313" key="9">
    <source>
        <dbReference type="EMBL" id="ADW71141.1"/>
    </source>
</evidence>
<keyword evidence="4 7" id="KW-1133">Transmembrane helix</keyword>
<evidence type="ECO:0000313" key="10">
    <source>
        <dbReference type="Proteomes" id="UP000000343"/>
    </source>
</evidence>
<dbReference type="GO" id="GO:0005886">
    <property type="term" value="C:plasma membrane"/>
    <property type="evidence" value="ECO:0007669"/>
    <property type="project" value="UniProtKB-SubCell"/>
</dbReference>
<keyword evidence="5 7" id="KW-0472">Membrane</keyword>
<keyword evidence="6" id="KW-0175">Coiled coil</keyword>
<protein>
    <submittedName>
        <fullName evidence="9">Lipopolysaccharide biosynthesis protein</fullName>
    </submittedName>
</protein>
<keyword evidence="9" id="KW-0614">Plasmid</keyword>
<dbReference type="InterPro" id="IPR050445">
    <property type="entry name" value="Bact_polysacc_biosynth/exp"/>
</dbReference>
<dbReference type="HOGENOM" id="CLU_051175_1_0_0"/>
<dbReference type="PANTHER" id="PTHR32309">
    <property type="entry name" value="TYROSINE-PROTEIN KINASE"/>
    <property type="match status" value="1"/>
</dbReference>